<dbReference type="KEGG" id="nau:109224772"/>
<name>A0A1J6IGX3_NICAT</name>
<reference evidence="2" key="1">
    <citation type="submission" date="2016-11" db="EMBL/GenBank/DDBJ databases">
        <title>The genome of Nicotiana attenuata.</title>
        <authorList>
            <person name="Xu S."/>
            <person name="Brockmoeller T."/>
            <person name="Gaquerel E."/>
            <person name="Navarro A."/>
            <person name="Kuhl H."/>
            <person name="Gase K."/>
            <person name="Ling Z."/>
            <person name="Zhou W."/>
            <person name="Kreitzer C."/>
            <person name="Stanke M."/>
            <person name="Tang H."/>
            <person name="Lyons E."/>
            <person name="Pandey P."/>
            <person name="Pandey S.P."/>
            <person name="Timmermann B."/>
            <person name="Baldwin I.T."/>
        </authorList>
    </citation>
    <scope>NUCLEOTIDE SEQUENCE [LARGE SCALE GENOMIC DNA]</scope>
    <source>
        <strain evidence="2">UT</strain>
    </source>
</reference>
<comment type="caution">
    <text evidence="2">The sequence shown here is derived from an EMBL/GenBank/DDBJ whole genome shotgun (WGS) entry which is preliminary data.</text>
</comment>
<proteinExistence type="predicted"/>
<dbReference type="PANTHER" id="PTHR31558">
    <property type="entry name" value="CW14 PROTEIN"/>
    <property type="match status" value="1"/>
</dbReference>
<sequence>MGACVSTPGHTINVEKRHRRRHRKFRAKNLISLAEGTRRRKSDVGPHIAVSEFVRRSEVSSSKYHLTQTQLQWHHTQTDANVLSQEEAWFDTYSNVESESDDDDDFSSVHEDLFPKPGQVLQYETSSCFMDSKLKYKEYHERYLKIDGSRTDKFLLKDGVNSPKGLALICGHGYEVASLGTHEVLGAQRKRFLDRAYGSFNSVKEDKFGMQEKTQENVLKTVLPKLVTSLSFNEKIISSSNSGQVSQVKQSTIRLSLKRTSVDGKEDTKYCSSKKYLYRPKAGHQIPCKSTEEKLTAGSWSKIDPSNFKLRSDSYFRDKKKSPAPNVSPYTPIGVDLFVCPKKINHIAQHLVLPSVKGDGKFPPLLIVNIQLPTYPAPMFVGDADGEGLSLVLYFKISETFDKDISPQFQDSIKRLVEDDMEKVKGFARESSVPFRERLKIMVGVVNPDELVSNATESKLLNAYNEKPVLSRPQHSFYQGPNYLEIDLDIHRFSYIARKGLDSFRDRLGFGILDLGLTIQAQKPEELPEKVLGCLRLNKIDFVDNGQIPTLMCVDDSCSD</sequence>
<dbReference type="STRING" id="49451.A0A1J6IGX3"/>
<dbReference type="Gramene" id="OIT03914">
    <property type="protein sequence ID" value="OIT03914"/>
    <property type="gene ID" value="A4A49_11790"/>
</dbReference>
<dbReference type="Proteomes" id="UP000187609">
    <property type="component" value="Unassembled WGS sequence"/>
</dbReference>
<protein>
    <recommendedName>
        <fullName evidence="1">Protein ENHANCED DISEASE RESISTANCE 2 C-terminal domain-containing protein</fullName>
    </recommendedName>
</protein>
<organism evidence="2 3">
    <name type="scientific">Nicotiana attenuata</name>
    <name type="common">Coyote tobacco</name>
    <dbReference type="NCBI Taxonomy" id="49451"/>
    <lineage>
        <taxon>Eukaryota</taxon>
        <taxon>Viridiplantae</taxon>
        <taxon>Streptophyta</taxon>
        <taxon>Embryophyta</taxon>
        <taxon>Tracheophyta</taxon>
        <taxon>Spermatophyta</taxon>
        <taxon>Magnoliopsida</taxon>
        <taxon>eudicotyledons</taxon>
        <taxon>Gunneridae</taxon>
        <taxon>Pentapetalae</taxon>
        <taxon>asterids</taxon>
        <taxon>lamiids</taxon>
        <taxon>Solanales</taxon>
        <taxon>Solanaceae</taxon>
        <taxon>Nicotianoideae</taxon>
        <taxon>Nicotianeae</taxon>
        <taxon>Nicotiana</taxon>
    </lineage>
</organism>
<gene>
    <name evidence="2" type="ORF">A4A49_11790</name>
</gene>
<dbReference type="PANTHER" id="PTHR31558:SF16">
    <property type="entry name" value="FAMILY PROTEIN, PUTATIVE (DUF1336)-RELATED"/>
    <property type="match status" value="1"/>
</dbReference>
<evidence type="ECO:0000313" key="3">
    <source>
        <dbReference type="Proteomes" id="UP000187609"/>
    </source>
</evidence>
<dbReference type="AlphaFoldDB" id="A0A1J6IGX3"/>
<evidence type="ECO:0000259" key="1">
    <source>
        <dbReference type="Pfam" id="PF07059"/>
    </source>
</evidence>
<feature type="domain" description="Protein ENHANCED DISEASE RESISTANCE 2 C-terminal" evidence="1">
    <location>
        <begin position="300"/>
        <end position="541"/>
    </location>
</feature>
<dbReference type="InterPro" id="IPR009769">
    <property type="entry name" value="EDR2_C"/>
</dbReference>
<evidence type="ECO:0000313" key="2">
    <source>
        <dbReference type="EMBL" id="OIT03914.1"/>
    </source>
</evidence>
<dbReference type="OrthoDB" id="9970435at2759"/>
<accession>A0A1J6IGX3</accession>
<dbReference type="EMBL" id="MJEQ01037186">
    <property type="protein sequence ID" value="OIT03914.1"/>
    <property type="molecule type" value="Genomic_DNA"/>
</dbReference>
<keyword evidence="3" id="KW-1185">Reference proteome</keyword>
<dbReference type="Pfam" id="PF07059">
    <property type="entry name" value="EDR2_C"/>
    <property type="match status" value="1"/>
</dbReference>
<dbReference type="OMA" id="YLICPRA"/>